<dbReference type="AlphaFoldDB" id="A0A9Q0S338"/>
<dbReference type="InterPro" id="IPR043504">
    <property type="entry name" value="Peptidase_S1_PA_chymotrypsin"/>
</dbReference>
<protein>
    <recommendedName>
        <fullName evidence="3">Peptidase S1 domain-containing protein</fullName>
    </recommendedName>
</protein>
<dbReference type="GO" id="GO:0006508">
    <property type="term" value="P:proteolysis"/>
    <property type="evidence" value="ECO:0007669"/>
    <property type="project" value="InterPro"/>
</dbReference>
<evidence type="ECO:0000313" key="4">
    <source>
        <dbReference type="EMBL" id="KAJ6643602.1"/>
    </source>
</evidence>
<dbReference type="Proteomes" id="UP001151699">
    <property type="component" value="Chromosome B"/>
</dbReference>
<dbReference type="SMART" id="SM00020">
    <property type="entry name" value="Tryp_SPc"/>
    <property type="match status" value="1"/>
</dbReference>
<feature type="signal peptide" evidence="2">
    <location>
        <begin position="1"/>
        <end position="20"/>
    </location>
</feature>
<dbReference type="SUPFAM" id="SSF50494">
    <property type="entry name" value="Trypsin-like serine proteases"/>
    <property type="match status" value="1"/>
</dbReference>
<gene>
    <name evidence="4" type="ORF">Bhyg_08565</name>
</gene>
<dbReference type="Gene3D" id="2.40.10.10">
    <property type="entry name" value="Trypsin-like serine proteases"/>
    <property type="match status" value="1"/>
</dbReference>
<proteinExistence type="inferred from homology"/>
<dbReference type="GO" id="GO:0004252">
    <property type="term" value="F:serine-type endopeptidase activity"/>
    <property type="evidence" value="ECO:0007669"/>
    <property type="project" value="InterPro"/>
</dbReference>
<accession>A0A9Q0S338</accession>
<evidence type="ECO:0000256" key="2">
    <source>
        <dbReference type="SAM" id="SignalP"/>
    </source>
</evidence>
<evidence type="ECO:0000256" key="1">
    <source>
        <dbReference type="ARBA" id="ARBA00024195"/>
    </source>
</evidence>
<evidence type="ECO:0000313" key="5">
    <source>
        <dbReference type="Proteomes" id="UP001151699"/>
    </source>
</evidence>
<organism evidence="4 5">
    <name type="scientific">Pseudolycoriella hygida</name>
    <dbReference type="NCBI Taxonomy" id="35572"/>
    <lineage>
        <taxon>Eukaryota</taxon>
        <taxon>Metazoa</taxon>
        <taxon>Ecdysozoa</taxon>
        <taxon>Arthropoda</taxon>
        <taxon>Hexapoda</taxon>
        <taxon>Insecta</taxon>
        <taxon>Pterygota</taxon>
        <taxon>Neoptera</taxon>
        <taxon>Endopterygota</taxon>
        <taxon>Diptera</taxon>
        <taxon>Nematocera</taxon>
        <taxon>Sciaroidea</taxon>
        <taxon>Sciaridae</taxon>
        <taxon>Pseudolycoriella</taxon>
    </lineage>
</organism>
<name>A0A9Q0S338_9DIPT</name>
<keyword evidence="5" id="KW-1185">Reference proteome</keyword>
<dbReference type="Pfam" id="PF00089">
    <property type="entry name" value="Trypsin"/>
    <property type="match status" value="1"/>
</dbReference>
<dbReference type="InterPro" id="IPR051333">
    <property type="entry name" value="CLIP_Serine_Protease"/>
</dbReference>
<reference evidence="4" key="1">
    <citation type="submission" date="2022-07" db="EMBL/GenBank/DDBJ databases">
        <authorList>
            <person name="Trinca V."/>
            <person name="Uliana J.V.C."/>
            <person name="Torres T.T."/>
            <person name="Ward R.J."/>
            <person name="Monesi N."/>
        </authorList>
    </citation>
    <scope>NUCLEOTIDE SEQUENCE</scope>
    <source>
        <strain evidence="4">HSMRA1968</strain>
        <tissue evidence="4">Whole embryos</tissue>
    </source>
</reference>
<dbReference type="PANTHER" id="PTHR24260:SF136">
    <property type="entry name" value="GH08193P-RELATED"/>
    <property type="match status" value="1"/>
</dbReference>
<comment type="similarity">
    <text evidence="1">Belongs to the peptidase S1 family. CLIP subfamily.</text>
</comment>
<dbReference type="EMBL" id="WJQU01000002">
    <property type="protein sequence ID" value="KAJ6643602.1"/>
    <property type="molecule type" value="Genomic_DNA"/>
</dbReference>
<feature type="domain" description="Peptidase S1" evidence="3">
    <location>
        <begin position="47"/>
        <end position="242"/>
    </location>
</feature>
<comment type="caution">
    <text evidence="4">The sequence shown here is derived from an EMBL/GenBank/DDBJ whole genome shotgun (WGS) entry which is preliminary data.</text>
</comment>
<feature type="chain" id="PRO_5040500688" description="Peptidase S1 domain-containing protein" evidence="2">
    <location>
        <begin position="21"/>
        <end position="288"/>
    </location>
</feature>
<keyword evidence="2" id="KW-0732">Signal</keyword>
<dbReference type="PANTHER" id="PTHR24260">
    <property type="match status" value="1"/>
</dbReference>
<dbReference type="InterPro" id="IPR001254">
    <property type="entry name" value="Trypsin_dom"/>
</dbReference>
<sequence length="288" mass="32046">MKLTFFVSFIVLLLLNDCIGSDLSVKKCEEYRKISLQTENEDGFLAKIVSKDGKISNGVLISENFVLASTALDTSDAYAAFGNETHDATEHYYVNQVHKPILENFVSSAETNIQLLQLNRTVKDVRPACLASKPIRQDEYMEIGWSGWSHTTSNTILRDVLKVLSNETCRTQLNKTNAHKYFCADSVKSDSESCKIPYGALFRKENGRVADEVVGLSITPIDGCAVGSHRVFVNIFTNLNWIEQTVWPDDVANYTTPRPTPTPRPNSGTMLGGLWSVLILLTVLSVFV</sequence>
<evidence type="ECO:0000259" key="3">
    <source>
        <dbReference type="SMART" id="SM00020"/>
    </source>
</evidence>
<dbReference type="InterPro" id="IPR009003">
    <property type="entry name" value="Peptidase_S1_PA"/>
</dbReference>